<gene>
    <name evidence="1" type="ORF">THAOC_21202</name>
</gene>
<evidence type="ECO:0000313" key="2">
    <source>
        <dbReference type="Proteomes" id="UP000266841"/>
    </source>
</evidence>
<proteinExistence type="predicted"/>
<organism evidence="1 2">
    <name type="scientific">Thalassiosira oceanica</name>
    <name type="common">Marine diatom</name>
    <dbReference type="NCBI Taxonomy" id="159749"/>
    <lineage>
        <taxon>Eukaryota</taxon>
        <taxon>Sar</taxon>
        <taxon>Stramenopiles</taxon>
        <taxon>Ochrophyta</taxon>
        <taxon>Bacillariophyta</taxon>
        <taxon>Coscinodiscophyceae</taxon>
        <taxon>Thalassiosirophycidae</taxon>
        <taxon>Thalassiosirales</taxon>
        <taxon>Thalassiosiraceae</taxon>
        <taxon>Thalassiosira</taxon>
    </lineage>
</organism>
<dbReference type="EMBL" id="AGNL01024599">
    <property type="protein sequence ID" value="EJK58656.1"/>
    <property type="molecule type" value="Genomic_DNA"/>
</dbReference>
<name>K0SCL4_THAOC</name>
<feature type="non-terminal residue" evidence="1">
    <location>
        <position position="127"/>
    </location>
</feature>
<dbReference type="OrthoDB" id="55923at2759"/>
<keyword evidence="2" id="KW-1185">Reference proteome</keyword>
<protein>
    <submittedName>
        <fullName evidence="1">Uncharacterized protein</fullName>
    </submittedName>
</protein>
<comment type="caution">
    <text evidence="1">The sequence shown here is derived from an EMBL/GenBank/DDBJ whole genome shotgun (WGS) entry which is preliminary data.</text>
</comment>
<dbReference type="Proteomes" id="UP000266841">
    <property type="component" value="Unassembled WGS sequence"/>
</dbReference>
<evidence type="ECO:0000313" key="1">
    <source>
        <dbReference type="EMBL" id="EJK58656.1"/>
    </source>
</evidence>
<dbReference type="AlphaFoldDB" id="K0SCL4"/>
<sequence>MPDTDFKVVKIPDLCIGGGVDVDSNRHGYLILMRGGEGADLKRFRWYQEHILIPGIKAHRLKYGGFDSDSGAAIPDHLTAISYCDGDFGNLSVIKENAKMLKELKIVRTSRTPLVPRLSSPLDLAKV</sequence>
<reference evidence="1 2" key="1">
    <citation type="journal article" date="2012" name="Genome Biol.">
        <title>Genome and low-iron response of an oceanic diatom adapted to chronic iron limitation.</title>
        <authorList>
            <person name="Lommer M."/>
            <person name="Specht M."/>
            <person name="Roy A.S."/>
            <person name="Kraemer L."/>
            <person name="Andreson R."/>
            <person name="Gutowska M.A."/>
            <person name="Wolf J."/>
            <person name="Bergner S.V."/>
            <person name="Schilhabel M.B."/>
            <person name="Klostermeier U.C."/>
            <person name="Beiko R.G."/>
            <person name="Rosenstiel P."/>
            <person name="Hippler M."/>
            <person name="Laroche J."/>
        </authorList>
    </citation>
    <scope>NUCLEOTIDE SEQUENCE [LARGE SCALE GENOMIC DNA]</scope>
    <source>
        <strain evidence="1 2">CCMP1005</strain>
    </source>
</reference>
<accession>K0SCL4</accession>